<dbReference type="EMBL" id="CAJOBH010058072">
    <property type="protein sequence ID" value="CAF4411482.1"/>
    <property type="molecule type" value="Genomic_DNA"/>
</dbReference>
<keyword evidence="2" id="KW-0547">Nucleotide-binding</keyword>
<protein>
    <recommendedName>
        <fullName evidence="1">non-specific serine/threonine protein kinase</fullName>
        <ecNumber evidence="1">2.7.11.1</ecNumber>
    </recommendedName>
</protein>
<evidence type="ECO:0000256" key="1">
    <source>
        <dbReference type="ARBA" id="ARBA00012513"/>
    </source>
</evidence>
<gene>
    <name evidence="4" type="ORF">BYL167_LOCUS32015</name>
    <name evidence="5" type="ORF">GIL414_LOCUS48933</name>
</gene>
<evidence type="ECO:0000256" key="2">
    <source>
        <dbReference type="ARBA" id="ARBA00022741"/>
    </source>
</evidence>
<accession>A0A8S2VTV6</accession>
<keyword evidence="3" id="KW-0067">ATP-binding</keyword>
<dbReference type="EC" id="2.7.11.1" evidence="1"/>
<feature type="non-terminal residue" evidence="4">
    <location>
        <position position="1"/>
    </location>
</feature>
<evidence type="ECO:0000256" key="3">
    <source>
        <dbReference type="ARBA" id="ARBA00022840"/>
    </source>
</evidence>
<evidence type="ECO:0000313" key="5">
    <source>
        <dbReference type="EMBL" id="CAF4841214.1"/>
    </source>
</evidence>
<sequence>MRKIRDQPPPKLKNPHKTSSLLQGFLGRCLIRDPSQRATAIDLLDHPFLR</sequence>
<dbReference type="Proteomes" id="UP000681967">
    <property type="component" value="Unassembled WGS sequence"/>
</dbReference>
<dbReference type="GO" id="GO:0005524">
    <property type="term" value="F:ATP binding"/>
    <property type="evidence" value="ECO:0007669"/>
    <property type="project" value="UniProtKB-KW"/>
</dbReference>
<reference evidence="4" key="1">
    <citation type="submission" date="2021-02" db="EMBL/GenBank/DDBJ databases">
        <authorList>
            <person name="Nowell W R."/>
        </authorList>
    </citation>
    <scope>NUCLEOTIDE SEQUENCE</scope>
</reference>
<organism evidence="4 6">
    <name type="scientific">Rotaria magnacalcarata</name>
    <dbReference type="NCBI Taxonomy" id="392030"/>
    <lineage>
        <taxon>Eukaryota</taxon>
        <taxon>Metazoa</taxon>
        <taxon>Spiralia</taxon>
        <taxon>Gnathifera</taxon>
        <taxon>Rotifera</taxon>
        <taxon>Eurotatoria</taxon>
        <taxon>Bdelloidea</taxon>
        <taxon>Philodinida</taxon>
        <taxon>Philodinidae</taxon>
        <taxon>Rotaria</taxon>
    </lineage>
</organism>
<comment type="caution">
    <text evidence="4">The sequence shown here is derived from an EMBL/GenBank/DDBJ whole genome shotgun (WGS) entry which is preliminary data.</text>
</comment>
<dbReference type="AlphaFoldDB" id="A0A8S2VTV6"/>
<dbReference type="PANTHER" id="PTHR45832">
    <property type="entry name" value="SERINE/THREONINE-PROTEIN KINASE SAMKA-RELATED-RELATED"/>
    <property type="match status" value="1"/>
</dbReference>
<dbReference type="EMBL" id="CAJOBJ010159790">
    <property type="protein sequence ID" value="CAF4841214.1"/>
    <property type="molecule type" value="Genomic_DNA"/>
</dbReference>
<evidence type="ECO:0000313" key="4">
    <source>
        <dbReference type="EMBL" id="CAF4411482.1"/>
    </source>
</evidence>
<dbReference type="SUPFAM" id="SSF56112">
    <property type="entry name" value="Protein kinase-like (PK-like)"/>
    <property type="match status" value="1"/>
</dbReference>
<dbReference type="GO" id="GO:0004674">
    <property type="term" value="F:protein serine/threonine kinase activity"/>
    <property type="evidence" value="ECO:0007669"/>
    <property type="project" value="UniProtKB-EC"/>
</dbReference>
<dbReference type="Proteomes" id="UP000681720">
    <property type="component" value="Unassembled WGS sequence"/>
</dbReference>
<proteinExistence type="predicted"/>
<dbReference type="InterPro" id="IPR011009">
    <property type="entry name" value="Kinase-like_dom_sf"/>
</dbReference>
<name>A0A8S2VTV6_9BILA</name>
<evidence type="ECO:0000313" key="6">
    <source>
        <dbReference type="Proteomes" id="UP000681967"/>
    </source>
</evidence>
<dbReference type="PANTHER" id="PTHR45832:SF8">
    <property type="entry name" value="PROTEIN KINASE DOMAIN-CONTAINING PROTEIN"/>
    <property type="match status" value="1"/>
</dbReference>
<dbReference type="InterPro" id="IPR051931">
    <property type="entry name" value="PAK3-like"/>
</dbReference>
<dbReference type="Gene3D" id="1.10.510.10">
    <property type="entry name" value="Transferase(Phosphotransferase) domain 1"/>
    <property type="match status" value="1"/>
</dbReference>